<organism evidence="1 2">
    <name type="scientific">Hyphopichia burtonii NRRL Y-1933</name>
    <dbReference type="NCBI Taxonomy" id="984485"/>
    <lineage>
        <taxon>Eukaryota</taxon>
        <taxon>Fungi</taxon>
        <taxon>Dikarya</taxon>
        <taxon>Ascomycota</taxon>
        <taxon>Saccharomycotina</taxon>
        <taxon>Pichiomycetes</taxon>
        <taxon>Debaryomycetaceae</taxon>
        <taxon>Hyphopichia</taxon>
    </lineage>
</organism>
<dbReference type="Gene3D" id="3.20.20.140">
    <property type="entry name" value="Metal-dependent hydrolases"/>
    <property type="match status" value="1"/>
</dbReference>
<dbReference type="InterPro" id="IPR001130">
    <property type="entry name" value="TatD-like"/>
</dbReference>
<dbReference type="PANTHER" id="PTHR47345:SF1">
    <property type="entry name" value="CUT9-INTERACTING PROTEIN SCN1"/>
    <property type="match status" value="1"/>
</dbReference>
<accession>A0A1E4RR11</accession>
<dbReference type="InterPro" id="IPR053044">
    <property type="entry name" value="Metallo-hydrolase/TatD-type"/>
</dbReference>
<dbReference type="OrthoDB" id="413993at2759"/>
<dbReference type="GeneID" id="30997912"/>
<dbReference type="Pfam" id="PF01026">
    <property type="entry name" value="TatD_DNase"/>
    <property type="match status" value="1"/>
</dbReference>
<reference evidence="2" key="1">
    <citation type="submission" date="2016-05" db="EMBL/GenBank/DDBJ databases">
        <title>Comparative genomics of biotechnologically important yeasts.</title>
        <authorList>
            <consortium name="DOE Joint Genome Institute"/>
            <person name="Riley R."/>
            <person name="Haridas S."/>
            <person name="Wolfe K.H."/>
            <person name="Lopes M.R."/>
            <person name="Hittinger C.T."/>
            <person name="Goker M."/>
            <person name="Salamov A."/>
            <person name="Wisecaver J."/>
            <person name="Long T.M."/>
            <person name="Aerts A.L."/>
            <person name="Barry K."/>
            <person name="Choi C."/>
            <person name="Clum A."/>
            <person name="Coughlan A.Y."/>
            <person name="Deshpande S."/>
            <person name="Douglass A.P."/>
            <person name="Hanson S.J."/>
            <person name="Klenk H.-P."/>
            <person name="Labutti K."/>
            <person name="Lapidus A."/>
            <person name="Lindquist E."/>
            <person name="Lipzen A."/>
            <person name="Meier-Kolthoff J.P."/>
            <person name="Ohm R.A."/>
            <person name="Otillar R.P."/>
            <person name="Pangilinan J."/>
            <person name="Peng Y."/>
            <person name="Rokas A."/>
            <person name="Rosa C.A."/>
            <person name="Scheuner C."/>
            <person name="Sibirny A.A."/>
            <person name="Slot J.C."/>
            <person name="Stielow J.B."/>
            <person name="Sun H."/>
            <person name="Kurtzman C.P."/>
            <person name="Blackwell M."/>
            <person name="Grigoriev I.V."/>
            <person name="Jeffries T.W."/>
        </authorList>
    </citation>
    <scope>NUCLEOTIDE SEQUENCE [LARGE SCALE GENOMIC DNA]</scope>
    <source>
        <strain evidence="2">NRRL Y-1933</strain>
    </source>
</reference>
<proteinExistence type="predicted"/>
<dbReference type="EMBL" id="KV454538">
    <property type="protein sequence ID" value="ODV69678.1"/>
    <property type="molecule type" value="Genomic_DNA"/>
</dbReference>
<dbReference type="AlphaFoldDB" id="A0A1E4RR11"/>
<name>A0A1E4RR11_9ASCO</name>
<dbReference type="InterPro" id="IPR032466">
    <property type="entry name" value="Metal_Hydrolase"/>
</dbReference>
<dbReference type="PANTHER" id="PTHR47345">
    <property type="entry name" value="CUT9-INTERACTING PROTEIN SCN1"/>
    <property type="match status" value="1"/>
</dbReference>
<evidence type="ECO:0000313" key="1">
    <source>
        <dbReference type="EMBL" id="ODV69678.1"/>
    </source>
</evidence>
<keyword evidence="1" id="KW-0378">Hydrolase</keyword>
<evidence type="ECO:0000313" key="2">
    <source>
        <dbReference type="Proteomes" id="UP000095085"/>
    </source>
</evidence>
<sequence>MATKLKKYLVVGVGELGLDKLFRIPSNGYYGNQQVPIPEQQVNKLTMSKTSIEHQKKIMERQLQLANEYRKPISLHCVKAPGPLFEIVKLGEYQQIPSIILHSYTGSIQQAEQWIKQYKTSPQRLFFLMSDYINGTENKSDLLHGLMEVVDDEQILVETDFGIDQFFTNGKQEEYIGYLNDIFNKICEARNWDRAHAGLVLDRNLQASLGL</sequence>
<dbReference type="RefSeq" id="XP_020078745.1">
    <property type="nucleotide sequence ID" value="XM_020223363.1"/>
</dbReference>
<keyword evidence="2" id="KW-1185">Reference proteome</keyword>
<gene>
    <name evidence="1" type="ORF">HYPBUDRAFT_3622</name>
</gene>
<dbReference type="GO" id="GO:0016788">
    <property type="term" value="F:hydrolase activity, acting on ester bonds"/>
    <property type="evidence" value="ECO:0007669"/>
    <property type="project" value="InterPro"/>
</dbReference>
<dbReference type="Proteomes" id="UP000095085">
    <property type="component" value="Unassembled WGS sequence"/>
</dbReference>
<dbReference type="SUPFAM" id="SSF51556">
    <property type="entry name" value="Metallo-dependent hydrolases"/>
    <property type="match status" value="1"/>
</dbReference>
<protein>
    <submittedName>
        <fullName evidence="1">Metallo-dependent hydrolase</fullName>
    </submittedName>
</protein>